<feature type="region of interest" description="Disordered" evidence="1">
    <location>
        <begin position="1"/>
        <end position="56"/>
    </location>
</feature>
<gene>
    <name evidence="2" type="ORF">C7U56_02920</name>
</gene>
<dbReference type="Proteomes" id="UP000241048">
    <property type="component" value="Unassembled WGS sequence"/>
</dbReference>
<feature type="compositionally biased region" description="Low complexity" evidence="1">
    <location>
        <begin position="1"/>
        <end position="17"/>
    </location>
</feature>
<evidence type="ECO:0008006" key="4">
    <source>
        <dbReference type="Google" id="ProtNLM"/>
    </source>
</evidence>
<organism evidence="2 3">
    <name type="scientific">Clostridium fessum</name>
    <dbReference type="NCBI Taxonomy" id="2126740"/>
    <lineage>
        <taxon>Bacteria</taxon>
        <taxon>Bacillati</taxon>
        <taxon>Bacillota</taxon>
        <taxon>Clostridia</taxon>
        <taxon>Eubacteriales</taxon>
        <taxon>Clostridiaceae</taxon>
        <taxon>Clostridium</taxon>
    </lineage>
</organism>
<dbReference type="AlphaFoldDB" id="A0A2T3FUD5"/>
<comment type="caution">
    <text evidence="2">The sequence shown here is derived from an EMBL/GenBank/DDBJ whole genome shotgun (WGS) entry which is preliminary data.</text>
</comment>
<proteinExistence type="predicted"/>
<evidence type="ECO:0000256" key="1">
    <source>
        <dbReference type="SAM" id="MobiDB-lite"/>
    </source>
</evidence>
<dbReference type="EMBL" id="PYLO01000001">
    <property type="protein sequence ID" value="PST38897.1"/>
    <property type="molecule type" value="Genomic_DNA"/>
</dbReference>
<protein>
    <recommendedName>
        <fullName evidence="4">DUF4355 domain-containing protein</fullName>
    </recommendedName>
</protein>
<evidence type="ECO:0000313" key="3">
    <source>
        <dbReference type="Proteomes" id="UP000241048"/>
    </source>
</evidence>
<evidence type="ECO:0000313" key="2">
    <source>
        <dbReference type="EMBL" id="PST38897.1"/>
    </source>
</evidence>
<feature type="compositionally biased region" description="Polar residues" evidence="1">
    <location>
        <begin position="18"/>
        <end position="30"/>
    </location>
</feature>
<reference evidence="2 3" key="1">
    <citation type="submission" date="2018-03" db="EMBL/GenBank/DDBJ databases">
        <title>Lachnoclostridium SNUG30386 gen.nov., sp.nov., isolated from human faeces.</title>
        <authorList>
            <person name="Seo B."/>
            <person name="Jeon K."/>
            <person name="Ko G."/>
        </authorList>
    </citation>
    <scope>NUCLEOTIDE SEQUENCE [LARGE SCALE GENOMIC DNA]</scope>
    <source>
        <strain evidence="2 3">SNUG30386</strain>
    </source>
</reference>
<dbReference type="RefSeq" id="WP_107000063.1">
    <property type="nucleotide sequence ID" value="NZ_PYLO01000001.1"/>
</dbReference>
<feature type="compositionally biased region" description="Basic and acidic residues" evidence="1">
    <location>
        <begin position="31"/>
        <end position="56"/>
    </location>
</feature>
<accession>A0A2T3FUD5</accession>
<sequence length="138" mass="15321">MENNTNTQTEGNNTQQTAGDSTEPKTFTQEEVNRIVQDRLARERRGTGQTIEERELDLTRRENRMKCAEKLTEAGYPKELLDILDTSNAETFMENVGKLAAMQIQAPNAAPIPRVVGVTPGALKDGEEADIRKAFGLD</sequence>
<name>A0A2T3FUD5_9CLOT</name>
<keyword evidence="3" id="KW-1185">Reference proteome</keyword>